<feature type="compositionally biased region" description="Low complexity" evidence="4">
    <location>
        <begin position="519"/>
        <end position="529"/>
    </location>
</feature>
<dbReference type="CDD" id="cd10028">
    <property type="entry name" value="UDG-F2_TDG_MUG"/>
    <property type="match status" value="1"/>
</dbReference>
<feature type="compositionally biased region" description="Polar residues" evidence="4">
    <location>
        <begin position="443"/>
        <end position="457"/>
    </location>
</feature>
<dbReference type="OrthoDB" id="565731at2759"/>
<keyword evidence="3" id="KW-0234">DNA repair</keyword>
<dbReference type="Pfam" id="PF03167">
    <property type="entry name" value="UDG"/>
    <property type="match status" value="1"/>
</dbReference>
<dbReference type="GO" id="GO:0008263">
    <property type="term" value="F:pyrimidine-specific mismatch base pair DNA N-glycosylase activity"/>
    <property type="evidence" value="ECO:0007669"/>
    <property type="project" value="TreeGrafter"/>
</dbReference>
<reference evidence="6" key="1">
    <citation type="journal article" date="2021" name="Mol. Ecol. Resour.">
        <title>Apolygus lucorum genome provides insights into omnivorousness and mesophyll feeding.</title>
        <authorList>
            <person name="Liu Y."/>
            <person name="Liu H."/>
            <person name="Wang H."/>
            <person name="Huang T."/>
            <person name="Liu B."/>
            <person name="Yang B."/>
            <person name="Yin L."/>
            <person name="Li B."/>
            <person name="Zhang Y."/>
            <person name="Zhang S."/>
            <person name="Jiang F."/>
            <person name="Zhang X."/>
            <person name="Ren Y."/>
            <person name="Wang B."/>
            <person name="Wang S."/>
            <person name="Lu Y."/>
            <person name="Wu K."/>
            <person name="Fan W."/>
            <person name="Wang G."/>
        </authorList>
    </citation>
    <scope>NUCLEOTIDE SEQUENCE</scope>
    <source>
        <strain evidence="6">12Hb</strain>
    </source>
</reference>
<feature type="compositionally biased region" description="Basic and acidic residues" evidence="4">
    <location>
        <begin position="552"/>
        <end position="565"/>
    </location>
</feature>
<dbReference type="SUPFAM" id="SSF52141">
    <property type="entry name" value="Uracil-DNA glycosylase-like"/>
    <property type="match status" value="1"/>
</dbReference>
<keyword evidence="2" id="KW-0378">Hydrolase</keyword>
<evidence type="ECO:0000313" key="6">
    <source>
        <dbReference type="EMBL" id="KAF6216707.1"/>
    </source>
</evidence>
<dbReference type="GO" id="GO:0003677">
    <property type="term" value="F:DNA binding"/>
    <property type="evidence" value="ECO:0007669"/>
    <property type="project" value="InterPro"/>
</dbReference>
<evidence type="ECO:0000256" key="3">
    <source>
        <dbReference type="ARBA" id="ARBA00023204"/>
    </source>
</evidence>
<gene>
    <name evidence="6" type="ORF">GE061_001053</name>
</gene>
<proteinExistence type="predicted"/>
<dbReference type="PANTHER" id="PTHR12159:SF9">
    <property type="entry name" value="G_T MISMATCH-SPECIFIC THYMINE DNA GLYCOSYLASE"/>
    <property type="match status" value="1"/>
</dbReference>
<keyword evidence="7" id="KW-1185">Reference proteome</keyword>
<dbReference type="GO" id="GO:0004844">
    <property type="term" value="F:uracil DNA N-glycosylase activity"/>
    <property type="evidence" value="ECO:0007669"/>
    <property type="project" value="TreeGrafter"/>
</dbReference>
<feature type="domain" description="Uracil-DNA glycosylase-like" evidence="5">
    <location>
        <begin position="189"/>
        <end position="324"/>
    </location>
</feature>
<dbReference type="GO" id="GO:0005634">
    <property type="term" value="C:nucleus"/>
    <property type="evidence" value="ECO:0007669"/>
    <property type="project" value="TreeGrafter"/>
</dbReference>
<feature type="compositionally biased region" description="Low complexity" evidence="4">
    <location>
        <begin position="462"/>
        <end position="475"/>
    </location>
</feature>
<feature type="compositionally biased region" description="Basic and acidic residues" evidence="4">
    <location>
        <begin position="403"/>
        <end position="425"/>
    </location>
</feature>
<name>A0A6A4ISL5_APOLU</name>
<dbReference type="AlphaFoldDB" id="A0A6A4ISL5"/>
<feature type="compositionally biased region" description="Polar residues" evidence="4">
    <location>
        <begin position="476"/>
        <end position="517"/>
    </location>
</feature>
<evidence type="ECO:0000256" key="4">
    <source>
        <dbReference type="SAM" id="MobiDB-lite"/>
    </source>
</evidence>
<keyword evidence="1" id="KW-0227">DNA damage</keyword>
<dbReference type="InterPro" id="IPR036895">
    <property type="entry name" value="Uracil-DNA_glycosylase-like_sf"/>
</dbReference>
<accession>A0A6A4ISL5</accession>
<sequence>MQVATLFREATSLLDAGMEEGTHLKMGGYQDNSVMKTENVQDDGYETAGGAEMEIPKHLHQHHHQPHNHHHHHNHNMELASSLATHVKEEPMMKYEMPDDPYSFVDDDHMIAPVQCSPMMHQLPKKRGRKKKIKSEDISMHNSMGYQGIMSCLPSHMKEPGVKMVKERKKHDRFNGMPEEEVSKRTLPDHLTQNLDIVIIGINPGLFAAYKGHHYAGPGNHFWKCLNQRRHFSEKKVRLSYSFGALCLGSQILLEKLRKFKPKIAVFNGKLIFEVFSGKKDFSFGRQPELIDGTSTHMWVMPSSSARCAQLPRAADKVPFYAALKKFRDYLNGVVSEIDEKEMVFSYSKLKNFFEPDVKEEGQESLCLYDGEKVDTPVSEHDVMKKEDDMSQPKKKRGRPKKIKVDGEQKNDEPPPKPKVDDKLGIPKKKRGRPKKVKEDSGETSAPQTPSEHSNPPTHCFSPPIQSPSMQQSFSLYHQSLYNQRSRSPLPTSYHQSPLQSHGYNQSPQPPSFTHSDLSSEISAAISSEHNPESPALGPPDFEPPANMSEEVSNKSSEEKDDECHFSSPQSKKSYQNYDDFSTDSDSGVRYTQKQMTQDVSSKSLSGLESLVDQIPNITDGEPSHNGVNGDNEPIGSQYSEDSAYMSDYARSHYSPQYSATTTNSYMQQHSNFSVTSLANSSASDSTFSVSSLAGNYQQPTYPNLMGPPMTSMVESNAPIFSNSLDRACRIDSNINMPGNTPLQYPYPQYSAAYPNSSSGFYPTSHNIHMPSPNYPYPSPYANTSYPQPSYLPNHMFDRMKTDRMDFGGF</sequence>
<dbReference type="EMBL" id="WIXP02000001">
    <property type="protein sequence ID" value="KAF6216707.1"/>
    <property type="molecule type" value="Genomic_DNA"/>
</dbReference>
<feature type="compositionally biased region" description="Basic residues" evidence="4">
    <location>
        <begin position="393"/>
        <end position="402"/>
    </location>
</feature>
<feature type="region of interest" description="Disordered" evidence="4">
    <location>
        <begin position="378"/>
        <end position="605"/>
    </location>
</feature>
<evidence type="ECO:0000259" key="5">
    <source>
        <dbReference type="Pfam" id="PF03167"/>
    </source>
</evidence>
<dbReference type="SMART" id="SM00384">
    <property type="entry name" value="AT_hook"/>
    <property type="match status" value="3"/>
</dbReference>
<comment type="caution">
    <text evidence="6">The sequence shown here is derived from an EMBL/GenBank/DDBJ whole genome shotgun (WGS) entry which is preliminary data.</text>
</comment>
<dbReference type="InterPro" id="IPR005122">
    <property type="entry name" value="Uracil-DNA_glycosylase-like"/>
</dbReference>
<dbReference type="InterPro" id="IPR015637">
    <property type="entry name" value="MUG/TDG"/>
</dbReference>
<feature type="compositionally biased region" description="Basic and acidic residues" evidence="4">
    <location>
        <begin position="378"/>
        <end position="392"/>
    </location>
</feature>
<dbReference type="GO" id="GO:0006285">
    <property type="term" value="P:base-excision repair, AP site formation"/>
    <property type="evidence" value="ECO:0007669"/>
    <property type="project" value="InterPro"/>
</dbReference>
<organism evidence="6 7">
    <name type="scientific">Apolygus lucorum</name>
    <name type="common">Small green plant bug</name>
    <name type="synonym">Lygocoris lucorum</name>
    <dbReference type="NCBI Taxonomy" id="248454"/>
    <lineage>
        <taxon>Eukaryota</taxon>
        <taxon>Metazoa</taxon>
        <taxon>Ecdysozoa</taxon>
        <taxon>Arthropoda</taxon>
        <taxon>Hexapoda</taxon>
        <taxon>Insecta</taxon>
        <taxon>Pterygota</taxon>
        <taxon>Neoptera</taxon>
        <taxon>Paraneoptera</taxon>
        <taxon>Hemiptera</taxon>
        <taxon>Heteroptera</taxon>
        <taxon>Panheteroptera</taxon>
        <taxon>Cimicomorpha</taxon>
        <taxon>Miridae</taxon>
        <taxon>Mirini</taxon>
        <taxon>Apolygus</taxon>
    </lineage>
</organism>
<evidence type="ECO:0000256" key="2">
    <source>
        <dbReference type="ARBA" id="ARBA00022801"/>
    </source>
</evidence>
<evidence type="ECO:0000256" key="1">
    <source>
        <dbReference type="ARBA" id="ARBA00022763"/>
    </source>
</evidence>
<evidence type="ECO:0000313" key="7">
    <source>
        <dbReference type="Proteomes" id="UP000466442"/>
    </source>
</evidence>
<dbReference type="Proteomes" id="UP000466442">
    <property type="component" value="Linkage Group LG1"/>
</dbReference>
<protein>
    <recommendedName>
        <fullName evidence="5">Uracil-DNA glycosylase-like domain-containing protein</fullName>
    </recommendedName>
</protein>
<dbReference type="InterPro" id="IPR017956">
    <property type="entry name" value="AT_hook_DNA-bd_motif"/>
</dbReference>
<dbReference type="Gene3D" id="3.40.470.10">
    <property type="entry name" value="Uracil-DNA glycosylase-like domain"/>
    <property type="match status" value="2"/>
</dbReference>
<dbReference type="PANTHER" id="PTHR12159">
    <property type="entry name" value="G/T AND G/U MISMATCH-SPECIFIC DNA GLYCOSYLASE"/>
    <property type="match status" value="1"/>
</dbReference>
<feature type="compositionally biased region" description="Basic residues" evidence="4">
    <location>
        <begin position="426"/>
        <end position="436"/>
    </location>
</feature>
<feature type="compositionally biased region" description="Polar residues" evidence="4">
    <location>
        <begin position="567"/>
        <end position="605"/>
    </location>
</feature>